<dbReference type="Proteomes" id="UP001627154">
    <property type="component" value="Unassembled WGS sequence"/>
</dbReference>
<proteinExistence type="predicted"/>
<dbReference type="EMBL" id="JBJJXI010000071">
    <property type="protein sequence ID" value="KAL3396480.1"/>
    <property type="molecule type" value="Genomic_DNA"/>
</dbReference>
<comment type="caution">
    <text evidence="1">The sequence shown here is derived from an EMBL/GenBank/DDBJ whole genome shotgun (WGS) entry which is preliminary data.</text>
</comment>
<name>A0ABD2WUR8_9HYME</name>
<gene>
    <name evidence="1" type="ORF">TKK_009641</name>
</gene>
<evidence type="ECO:0008006" key="3">
    <source>
        <dbReference type="Google" id="ProtNLM"/>
    </source>
</evidence>
<organism evidence="1 2">
    <name type="scientific">Trichogramma kaykai</name>
    <dbReference type="NCBI Taxonomy" id="54128"/>
    <lineage>
        <taxon>Eukaryota</taxon>
        <taxon>Metazoa</taxon>
        <taxon>Ecdysozoa</taxon>
        <taxon>Arthropoda</taxon>
        <taxon>Hexapoda</taxon>
        <taxon>Insecta</taxon>
        <taxon>Pterygota</taxon>
        <taxon>Neoptera</taxon>
        <taxon>Endopterygota</taxon>
        <taxon>Hymenoptera</taxon>
        <taxon>Apocrita</taxon>
        <taxon>Proctotrupomorpha</taxon>
        <taxon>Chalcidoidea</taxon>
        <taxon>Trichogrammatidae</taxon>
        <taxon>Trichogramma</taxon>
    </lineage>
</organism>
<protein>
    <recommendedName>
        <fullName evidence="3">Ubiquitin-like protease family profile domain-containing protein</fullName>
    </recommendedName>
</protein>
<evidence type="ECO:0000313" key="1">
    <source>
        <dbReference type="EMBL" id="KAL3396480.1"/>
    </source>
</evidence>
<evidence type="ECO:0000313" key="2">
    <source>
        <dbReference type="Proteomes" id="UP001627154"/>
    </source>
</evidence>
<keyword evidence="2" id="KW-1185">Reference proteome</keyword>
<dbReference type="AlphaFoldDB" id="A0ABD2WUR8"/>
<sequence length="433" mass="49756">MMVPAYKRLKSLLHATRDNNCEHWLTTSDIYALLRLYYHLENCVVGPPEASLRREIEEFRNQDQMTLKPIVFNLSETHWTCLVLEKSAGGCIFEFLRNFLRGQTYKVFDVHTKQQYKGDNCGIRVVLNVRDMRQVLQNQRPENRMTAGVWGQVAVTTMKKAMHQHKLAELNDLRRIYSIVPRLISPPVEPAVAASPALSLKQRPLAKNQSTADVEVVVVEPESPPTPATKKLESIPKSRRTWTLGSKSLKKVLIPKQYRAEEELLYESEDDEPITIRTGAMRRIICSSSPEEESEKLEENSTFRIVNCPRDLLKGDIDIDSVIAVTEELLDLATHEDLTLNQEYNYTMPENKKMTAELSKICKEVCVWVEFPLCCFSKGQTIFTILGINRDFRSLKHAGLFKRSFREAVMMLDNIRLSFKKSSDAEVHMRHLG</sequence>
<reference evidence="1 2" key="1">
    <citation type="journal article" date="2024" name="bioRxiv">
        <title>A reference genome for Trichogramma kaykai: A tiny desert-dwelling parasitoid wasp with competing sex-ratio distorters.</title>
        <authorList>
            <person name="Culotta J."/>
            <person name="Lindsey A.R."/>
        </authorList>
    </citation>
    <scope>NUCLEOTIDE SEQUENCE [LARGE SCALE GENOMIC DNA]</scope>
    <source>
        <strain evidence="1 2">KSX58</strain>
    </source>
</reference>
<accession>A0ABD2WUR8</accession>